<name>A0ABR1W754_9PEZI</name>
<evidence type="ECO:0000313" key="1">
    <source>
        <dbReference type="EMBL" id="KAK8078892.1"/>
    </source>
</evidence>
<proteinExistence type="predicted"/>
<dbReference type="EMBL" id="JAQQWL010000003">
    <property type="protein sequence ID" value="KAK8078892.1"/>
    <property type="molecule type" value="Genomic_DNA"/>
</dbReference>
<protein>
    <recommendedName>
        <fullName evidence="3">Actin-like ATPase domain-containing protein</fullName>
    </recommendedName>
</protein>
<sequence>MSEVAPYDLSDRFDFDYKHETDQPGGSDDTLATIDDIEQGLVHQITGWPETNREEAKAPTELLYEDSEPLWGFEVPFDADPVRWFKLLLLKDEDLEAEIRSSEQLLRARKMLKENNKSEIDLIADYLRKLWQHTLSKIRQVRDENIVEALRFHVVITVPAIWKGYARQGMETAAKKAGMLDSRLAGETTLSFVPEPEAAALATLNDPGRRFQPNDVFVACDAGGGTVDLITYKIGSAKPLQLAEAVEGSGGLCGGTFVDESFERLCKSRLGRKWDRLSKASINEVMKGEWERGIKPQFKPQGGSKKYTVSIPAEAFAGSSSTDTSKEPIIRDGRIHFREEDIQKAFTGVFADIDKLVKGQIQKSRRAGLKVSGIILVGGLGCSPYLYEHLRGQYDKDGIALLQSGGIKPRTAICRGAVWKGFLDAVETPETVARNLPVSIASTIARASYGASVHFPFDQDKHLAEDKVWDKEELTWKAKGQMMWFIKKGDNVSKTNQVRHSYYEIHKNDFGGVKSFDIHTCDDDEPPTRKTSSVRKHCTIGSTLDVPFQSLPDWTNAKGERFKKYEYDVEMVPSGAILEFHVYIDGRKQASKNTTFKF</sequence>
<accession>A0ABR1W754</accession>
<dbReference type="PANTHER" id="PTHR14187:SF5">
    <property type="entry name" value="HEAT SHOCK 70 KDA PROTEIN 12A"/>
    <property type="match status" value="1"/>
</dbReference>
<dbReference type="SUPFAM" id="SSF53067">
    <property type="entry name" value="Actin-like ATPase domain"/>
    <property type="match status" value="2"/>
</dbReference>
<comment type="caution">
    <text evidence="1">The sequence shown here is derived from an EMBL/GenBank/DDBJ whole genome shotgun (WGS) entry which is preliminary data.</text>
</comment>
<reference evidence="1 2" key="1">
    <citation type="submission" date="2023-01" db="EMBL/GenBank/DDBJ databases">
        <title>Analysis of 21 Apiospora genomes using comparative genomics revels a genus with tremendous synthesis potential of carbohydrate active enzymes and secondary metabolites.</title>
        <authorList>
            <person name="Sorensen T."/>
        </authorList>
    </citation>
    <scope>NUCLEOTIDE SEQUENCE [LARGE SCALE GENOMIC DNA]</scope>
    <source>
        <strain evidence="1 2">CBS 135458</strain>
    </source>
</reference>
<dbReference type="PANTHER" id="PTHR14187">
    <property type="entry name" value="ALPHA KINASE/ELONGATION FACTOR 2 KINASE"/>
    <property type="match status" value="1"/>
</dbReference>
<gene>
    <name evidence="1" type="ORF">PG994_002699</name>
</gene>
<dbReference type="RefSeq" id="XP_066719963.1">
    <property type="nucleotide sequence ID" value="XM_066854108.1"/>
</dbReference>
<dbReference type="Proteomes" id="UP001480595">
    <property type="component" value="Unassembled WGS sequence"/>
</dbReference>
<evidence type="ECO:0008006" key="3">
    <source>
        <dbReference type="Google" id="ProtNLM"/>
    </source>
</evidence>
<dbReference type="CDD" id="cd10170">
    <property type="entry name" value="ASKHA_NBD_HSP70"/>
    <property type="match status" value="1"/>
</dbReference>
<organism evidence="1 2">
    <name type="scientific">Apiospora phragmitis</name>
    <dbReference type="NCBI Taxonomy" id="2905665"/>
    <lineage>
        <taxon>Eukaryota</taxon>
        <taxon>Fungi</taxon>
        <taxon>Dikarya</taxon>
        <taxon>Ascomycota</taxon>
        <taxon>Pezizomycotina</taxon>
        <taxon>Sordariomycetes</taxon>
        <taxon>Xylariomycetidae</taxon>
        <taxon>Amphisphaeriales</taxon>
        <taxon>Apiosporaceae</taxon>
        <taxon>Apiospora</taxon>
    </lineage>
</organism>
<dbReference type="GeneID" id="92087171"/>
<keyword evidence="2" id="KW-1185">Reference proteome</keyword>
<evidence type="ECO:0000313" key="2">
    <source>
        <dbReference type="Proteomes" id="UP001480595"/>
    </source>
</evidence>
<dbReference type="Gene3D" id="3.30.420.40">
    <property type="match status" value="1"/>
</dbReference>
<dbReference type="InterPro" id="IPR043129">
    <property type="entry name" value="ATPase_NBD"/>
</dbReference>